<proteinExistence type="inferred from homology"/>
<dbReference type="Gene3D" id="3.20.20.60">
    <property type="entry name" value="Phosphoenolpyruvate-binding domains"/>
    <property type="match status" value="1"/>
</dbReference>
<name>A0A8J6T9F3_9DELT</name>
<dbReference type="InterPro" id="IPR040442">
    <property type="entry name" value="Pyrv_kinase-like_dom_sf"/>
</dbReference>
<comment type="cofactor">
    <cofactor evidence="1">
        <name>Mg(2+)</name>
        <dbReference type="ChEBI" id="CHEBI:18420"/>
    </cofactor>
</comment>
<evidence type="ECO:0000259" key="9">
    <source>
        <dbReference type="Pfam" id="PF00391"/>
    </source>
</evidence>
<dbReference type="GO" id="GO:0046872">
    <property type="term" value="F:metal ion binding"/>
    <property type="evidence" value="ECO:0007669"/>
    <property type="project" value="UniProtKB-KW"/>
</dbReference>
<feature type="domain" description="PEP-utilising enzyme mobile" evidence="9">
    <location>
        <begin position="56"/>
        <end position="127"/>
    </location>
</feature>
<dbReference type="InterPro" id="IPR015813">
    <property type="entry name" value="Pyrv/PenolPyrv_kinase-like_dom"/>
</dbReference>
<dbReference type="Gene3D" id="3.50.30.10">
    <property type="entry name" value="Phosphohistidine domain"/>
    <property type="match status" value="1"/>
</dbReference>
<gene>
    <name evidence="11" type="ORF">H8E19_12295</name>
</gene>
<dbReference type="InterPro" id="IPR008279">
    <property type="entry name" value="PEP-util_enz_mobile_dom"/>
</dbReference>
<keyword evidence="4" id="KW-0479">Metal-binding</keyword>
<sequence>QARPLATAFRRDAALRFWTLKGKRTILLTGTSIGEGIAEEKTVLIENFQDVDKLSESAIAVSESANTAWVSELKRKNIRAIVTDFGGRNSHTALICRELGIPGVVGTRNATKILKPGRQVTVQAIEGDHGYVYDGAVACSGEVVHLDDIPYTAMKVMINIAGAAAAFQWWRLPCSGVGLVRMDYILAQRIRIHPLALLEFNSLSNTRVKYQIDALTESYEDKSEYFIDRLSASLGKIAASRYPDPVIVRATNLDSEEFRGLLGGELFEKRLNGQKKELRGVRRFQHPGYKAAFALECEALKRVRQEMGFNNIHFMIPHNEELSEAETIIARLEDSGLKRGEGGFCIYLCCDFPSNVAYAADFASLFDGLSLDIRKLPRWLNSGQIPLEGGDSKAAQDSNSFMRKVLEGVNEACHAQDSTFTVRGRLLAGASELVSLLVDIGVDAISVNPEAIPNVTGWIAKAEEGKK</sequence>
<keyword evidence="5" id="KW-0547">Nucleotide-binding</keyword>
<dbReference type="Pfam" id="PF02896">
    <property type="entry name" value="PEP-utilizers_C"/>
    <property type="match status" value="1"/>
</dbReference>
<protein>
    <recommendedName>
        <fullName evidence="13">Phosphoenolpyruvate synthase</fullName>
    </recommendedName>
</protein>
<keyword evidence="7" id="KW-0067">ATP-binding</keyword>
<comment type="caution">
    <text evidence="11">The sequence shown here is derived from an EMBL/GenBank/DDBJ whole genome shotgun (WGS) entry which is preliminary data.</text>
</comment>
<keyword evidence="3" id="KW-0808">Transferase</keyword>
<evidence type="ECO:0008006" key="13">
    <source>
        <dbReference type="Google" id="ProtNLM"/>
    </source>
</evidence>
<accession>A0A8J6T9F3</accession>
<keyword evidence="6" id="KW-0418">Kinase</keyword>
<dbReference type="AlphaFoldDB" id="A0A8J6T9F3"/>
<evidence type="ECO:0000259" key="10">
    <source>
        <dbReference type="Pfam" id="PF02896"/>
    </source>
</evidence>
<reference evidence="11 12" key="1">
    <citation type="submission" date="2020-08" db="EMBL/GenBank/DDBJ databases">
        <title>Bridging the membrane lipid divide: bacteria of the FCB group superphylum have the potential to synthesize archaeal ether lipids.</title>
        <authorList>
            <person name="Villanueva L."/>
            <person name="Von Meijenfeldt F.A.B."/>
            <person name="Westbye A.B."/>
            <person name="Yadav S."/>
            <person name="Hopmans E.C."/>
            <person name="Dutilh B.E."/>
            <person name="Sinninghe Damste J.S."/>
        </authorList>
    </citation>
    <scope>NUCLEOTIDE SEQUENCE [LARGE SCALE GENOMIC DNA]</scope>
    <source>
        <strain evidence="11">NIOZ-UU27</strain>
    </source>
</reference>
<dbReference type="InterPro" id="IPR036637">
    <property type="entry name" value="Phosphohistidine_dom_sf"/>
</dbReference>
<keyword evidence="8" id="KW-0460">Magnesium</keyword>
<dbReference type="GO" id="GO:0005524">
    <property type="term" value="F:ATP binding"/>
    <property type="evidence" value="ECO:0007669"/>
    <property type="project" value="UniProtKB-KW"/>
</dbReference>
<dbReference type="EMBL" id="JACNJD010000262">
    <property type="protein sequence ID" value="MBC8178176.1"/>
    <property type="molecule type" value="Genomic_DNA"/>
</dbReference>
<evidence type="ECO:0000256" key="6">
    <source>
        <dbReference type="ARBA" id="ARBA00022777"/>
    </source>
</evidence>
<feature type="non-terminal residue" evidence="11">
    <location>
        <position position="1"/>
    </location>
</feature>
<evidence type="ECO:0000256" key="3">
    <source>
        <dbReference type="ARBA" id="ARBA00022679"/>
    </source>
</evidence>
<feature type="domain" description="PEP-utilising enzyme C-terminal" evidence="10">
    <location>
        <begin position="152"/>
        <end position="462"/>
    </location>
</feature>
<evidence type="ECO:0000256" key="2">
    <source>
        <dbReference type="ARBA" id="ARBA00007837"/>
    </source>
</evidence>
<comment type="similarity">
    <text evidence="2">Belongs to the PEP-utilizing enzyme family.</text>
</comment>
<dbReference type="InterPro" id="IPR006319">
    <property type="entry name" value="PEP_synth"/>
</dbReference>
<dbReference type="GO" id="GO:0008986">
    <property type="term" value="F:pyruvate, water dikinase activity"/>
    <property type="evidence" value="ECO:0007669"/>
    <property type="project" value="InterPro"/>
</dbReference>
<evidence type="ECO:0000256" key="8">
    <source>
        <dbReference type="ARBA" id="ARBA00022842"/>
    </source>
</evidence>
<evidence type="ECO:0000256" key="7">
    <source>
        <dbReference type="ARBA" id="ARBA00022840"/>
    </source>
</evidence>
<dbReference type="PANTHER" id="PTHR43030:SF1">
    <property type="entry name" value="PHOSPHOENOLPYRUVATE SYNTHASE"/>
    <property type="match status" value="1"/>
</dbReference>
<organism evidence="11 12">
    <name type="scientific">Candidatus Desulfacyla euxinica</name>
    <dbReference type="NCBI Taxonomy" id="2841693"/>
    <lineage>
        <taxon>Bacteria</taxon>
        <taxon>Deltaproteobacteria</taxon>
        <taxon>Candidatus Desulfacyla</taxon>
    </lineage>
</organism>
<dbReference type="SUPFAM" id="SSF51621">
    <property type="entry name" value="Phosphoenolpyruvate/pyruvate domain"/>
    <property type="match status" value="1"/>
</dbReference>
<dbReference type="Proteomes" id="UP000650524">
    <property type="component" value="Unassembled WGS sequence"/>
</dbReference>
<evidence type="ECO:0000256" key="5">
    <source>
        <dbReference type="ARBA" id="ARBA00022741"/>
    </source>
</evidence>
<dbReference type="PANTHER" id="PTHR43030">
    <property type="entry name" value="PHOSPHOENOLPYRUVATE SYNTHASE"/>
    <property type="match status" value="1"/>
</dbReference>
<evidence type="ECO:0000256" key="4">
    <source>
        <dbReference type="ARBA" id="ARBA00022723"/>
    </source>
</evidence>
<dbReference type="InterPro" id="IPR000121">
    <property type="entry name" value="PEP_util_C"/>
</dbReference>
<dbReference type="Pfam" id="PF00391">
    <property type="entry name" value="PEP-utilizers"/>
    <property type="match status" value="1"/>
</dbReference>
<dbReference type="SUPFAM" id="SSF52009">
    <property type="entry name" value="Phosphohistidine domain"/>
    <property type="match status" value="1"/>
</dbReference>
<evidence type="ECO:0000256" key="1">
    <source>
        <dbReference type="ARBA" id="ARBA00001946"/>
    </source>
</evidence>
<evidence type="ECO:0000313" key="12">
    <source>
        <dbReference type="Proteomes" id="UP000650524"/>
    </source>
</evidence>
<evidence type="ECO:0000313" key="11">
    <source>
        <dbReference type="EMBL" id="MBC8178176.1"/>
    </source>
</evidence>